<proteinExistence type="predicted"/>
<organism evidence="1 2">
    <name type="scientific">Linum trigynum</name>
    <dbReference type="NCBI Taxonomy" id="586398"/>
    <lineage>
        <taxon>Eukaryota</taxon>
        <taxon>Viridiplantae</taxon>
        <taxon>Streptophyta</taxon>
        <taxon>Embryophyta</taxon>
        <taxon>Tracheophyta</taxon>
        <taxon>Spermatophyta</taxon>
        <taxon>Magnoliopsida</taxon>
        <taxon>eudicotyledons</taxon>
        <taxon>Gunneridae</taxon>
        <taxon>Pentapetalae</taxon>
        <taxon>rosids</taxon>
        <taxon>fabids</taxon>
        <taxon>Malpighiales</taxon>
        <taxon>Linaceae</taxon>
        <taxon>Linum</taxon>
    </lineage>
</organism>
<accession>A0AAV2G704</accession>
<protein>
    <submittedName>
        <fullName evidence="1">Uncharacterized protein</fullName>
    </submittedName>
</protein>
<keyword evidence="2" id="KW-1185">Reference proteome</keyword>
<dbReference type="EMBL" id="OZ034821">
    <property type="protein sequence ID" value="CAL1406059.1"/>
    <property type="molecule type" value="Genomic_DNA"/>
</dbReference>
<dbReference type="AlphaFoldDB" id="A0AAV2G704"/>
<dbReference type="Proteomes" id="UP001497516">
    <property type="component" value="Chromosome 8"/>
</dbReference>
<sequence>MKHWTKCGLDVGGEAGRVAKVFVGLELEAKRFDWKAPLWALIGEGRLDFVRGAALGLNEGYGAESEYG</sequence>
<evidence type="ECO:0000313" key="2">
    <source>
        <dbReference type="Proteomes" id="UP001497516"/>
    </source>
</evidence>
<name>A0AAV2G704_9ROSI</name>
<evidence type="ECO:0000313" key="1">
    <source>
        <dbReference type="EMBL" id="CAL1406059.1"/>
    </source>
</evidence>
<reference evidence="1 2" key="1">
    <citation type="submission" date="2024-04" db="EMBL/GenBank/DDBJ databases">
        <authorList>
            <person name="Fracassetti M."/>
        </authorList>
    </citation>
    <scope>NUCLEOTIDE SEQUENCE [LARGE SCALE GENOMIC DNA]</scope>
</reference>
<gene>
    <name evidence="1" type="ORF">LTRI10_LOCUS45811</name>
</gene>